<dbReference type="GO" id="GO:0005975">
    <property type="term" value="P:carbohydrate metabolic process"/>
    <property type="evidence" value="ECO:0007669"/>
    <property type="project" value="InterPro"/>
</dbReference>
<dbReference type="EMBL" id="SMUV01000055">
    <property type="protein sequence ID" value="TDK50553.1"/>
    <property type="molecule type" value="Genomic_DNA"/>
</dbReference>
<name>A0A4R5VFD6_9RHOB</name>
<evidence type="ECO:0000313" key="1">
    <source>
        <dbReference type="EMBL" id="TDK50553.1"/>
    </source>
</evidence>
<reference evidence="1 2" key="1">
    <citation type="submission" date="2019-03" db="EMBL/GenBank/DDBJ databases">
        <title>Ruegeria lutea sp. nov., a novel strain, isolated from marine sediment, the Masan Bay, South Korea.</title>
        <authorList>
            <person name="Kim J."/>
            <person name="Kim D.-Y."/>
            <person name="Lee S.-S."/>
        </authorList>
    </citation>
    <scope>NUCLEOTIDE SEQUENCE [LARGE SCALE GENOMIC DNA]</scope>
    <source>
        <strain evidence="1 2">318-1</strain>
    </source>
</reference>
<dbReference type="SUPFAM" id="SSF88713">
    <property type="entry name" value="Glycoside hydrolase/deacetylase"/>
    <property type="match status" value="1"/>
</dbReference>
<dbReference type="InterPro" id="IPR049591">
    <property type="entry name" value="CE4_u4-like"/>
</dbReference>
<dbReference type="OrthoDB" id="6086702at2"/>
<dbReference type="Gene3D" id="3.20.20.370">
    <property type="entry name" value="Glycoside hydrolase/deacetylase"/>
    <property type="match status" value="1"/>
</dbReference>
<accession>A0A4R5VFD6</accession>
<dbReference type="RefSeq" id="WP_133358812.1">
    <property type="nucleotide sequence ID" value="NZ_SMUV01000055.1"/>
</dbReference>
<dbReference type="Proteomes" id="UP000295301">
    <property type="component" value="Unassembled WGS sequence"/>
</dbReference>
<evidence type="ECO:0000313" key="2">
    <source>
        <dbReference type="Proteomes" id="UP000295301"/>
    </source>
</evidence>
<gene>
    <name evidence="1" type="ORF">E1832_05915</name>
</gene>
<proteinExistence type="predicted"/>
<organism evidence="1 2">
    <name type="scientific">Antarcticimicrobium luteum</name>
    <dbReference type="NCBI Taxonomy" id="2547397"/>
    <lineage>
        <taxon>Bacteria</taxon>
        <taxon>Pseudomonadati</taxon>
        <taxon>Pseudomonadota</taxon>
        <taxon>Alphaproteobacteria</taxon>
        <taxon>Rhodobacterales</taxon>
        <taxon>Paracoccaceae</taxon>
        <taxon>Antarcticimicrobium</taxon>
    </lineage>
</organism>
<keyword evidence="2" id="KW-1185">Reference proteome</keyword>
<dbReference type="InterPro" id="IPR011330">
    <property type="entry name" value="Glyco_hydro/deAcase_b/a-brl"/>
</dbReference>
<comment type="caution">
    <text evidence="1">The sequence shown here is derived from an EMBL/GenBank/DDBJ whole genome shotgun (WGS) entry which is preliminary data.</text>
</comment>
<dbReference type="AlphaFoldDB" id="A0A4R5VFD6"/>
<dbReference type="CDD" id="cd10928">
    <property type="entry name" value="CE4_u4"/>
    <property type="match status" value="1"/>
</dbReference>
<sequence length="255" mass="27600">MTWDWTPLDREFDRWRQAGMTLPLWWRDDDAIAPSAALDELTALADEVALPVHLAVIPAAADPALAGAVRAHPGLIPVVHGWAHRNHAPEGAKKAEFGAHRPLPVMAKEARDGLARLRALFGPALRPVFVPPWNRIAPELLPALPGLGYAAISTFTPRKSAQAAPGLVQVNTHLDPIDWHGSRSLTDPAALIAQLAAQLADRREGHTDNGEPYGLLTHHLVHDAAIWAFTRALLGRLRAGPVTPWTASSEPKDTP</sequence>
<protein>
    <submittedName>
        <fullName evidence="1">Polysaccharide deacetylase</fullName>
    </submittedName>
</protein>